<evidence type="ECO:0000313" key="1">
    <source>
        <dbReference type="EMBL" id="OOP55815.1"/>
    </source>
</evidence>
<proteinExistence type="predicted"/>
<comment type="caution">
    <text evidence="1">The sequence shown here is derived from an EMBL/GenBank/DDBJ whole genome shotgun (WGS) entry which is preliminary data.</text>
</comment>
<dbReference type="EMBL" id="AYTS01000114">
    <property type="protein sequence ID" value="OOP55815.1"/>
    <property type="molecule type" value="Genomic_DNA"/>
</dbReference>
<dbReference type="STRING" id="1004156.AYP45_12545"/>
<reference evidence="1 2" key="1">
    <citation type="journal article" date="2017" name="Water Res.">
        <title>Discovery and metagenomic analysis of an anammox bacterial enrichment related to Candidatus "Brocadia caroliniensis" in a full-scale glycerol-fed nitritation-denitritation separate centrate treatment process.</title>
        <authorList>
            <person name="Park H."/>
            <person name="Brotto A.C."/>
            <person name="van Loosdrecht M.C."/>
            <person name="Chandran K."/>
        </authorList>
    </citation>
    <scope>NUCLEOTIDE SEQUENCE [LARGE SCALE GENOMIC DNA]</scope>
    <source>
        <strain evidence="1">26THWARD</strain>
    </source>
</reference>
<dbReference type="Proteomes" id="UP000189681">
    <property type="component" value="Unassembled WGS sequence"/>
</dbReference>
<name>A0A1V4ART3_9BACT</name>
<accession>A0A1V4ART3</accession>
<dbReference type="AlphaFoldDB" id="A0A1V4ART3"/>
<organism evidence="1 2">
    <name type="scientific">Candidatus Brocadia carolinensis</name>
    <dbReference type="NCBI Taxonomy" id="1004156"/>
    <lineage>
        <taxon>Bacteria</taxon>
        <taxon>Pseudomonadati</taxon>
        <taxon>Planctomycetota</taxon>
        <taxon>Candidatus Brocadiia</taxon>
        <taxon>Candidatus Brocadiales</taxon>
        <taxon>Candidatus Brocadiaceae</taxon>
        <taxon>Candidatus Brocadia</taxon>
    </lineage>
</organism>
<evidence type="ECO:0000313" key="2">
    <source>
        <dbReference type="Proteomes" id="UP000189681"/>
    </source>
</evidence>
<protein>
    <submittedName>
        <fullName evidence="1">Uncharacterized protein</fullName>
    </submittedName>
</protein>
<gene>
    <name evidence="1" type="ORF">AYP45_12545</name>
</gene>
<sequence length="59" mass="5974">MKGRGWIGAAVVGAVLTVGGGSECWVYPGHAREDGSAGAVSCHDVAGWRDVVYLQSVGA</sequence>